<dbReference type="PROSITE" id="PS50109">
    <property type="entry name" value="HIS_KIN"/>
    <property type="match status" value="1"/>
</dbReference>
<evidence type="ECO:0000256" key="1">
    <source>
        <dbReference type="ARBA" id="ARBA00000085"/>
    </source>
</evidence>
<dbReference type="InterPro" id="IPR011495">
    <property type="entry name" value="Sig_transdc_His_kin_sub2_dim/P"/>
</dbReference>
<dbReference type="Pfam" id="PF02518">
    <property type="entry name" value="HATPase_c"/>
    <property type="match status" value="1"/>
</dbReference>
<reference evidence="16" key="1">
    <citation type="journal article" date="2019" name="Int. J. Syst. Evol. Microbiol.">
        <title>The Global Catalogue of Microorganisms (GCM) 10K type strain sequencing project: providing services to taxonomists for standard genome sequencing and annotation.</title>
        <authorList>
            <consortium name="The Broad Institute Genomics Platform"/>
            <consortium name="The Broad Institute Genome Sequencing Center for Infectious Disease"/>
            <person name="Wu L."/>
            <person name="Ma J."/>
        </authorList>
    </citation>
    <scope>NUCLEOTIDE SEQUENCE [LARGE SCALE GENOMIC DNA]</scope>
    <source>
        <strain evidence="16">CGMCC 1.12851</strain>
    </source>
</reference>
<feature type="transmembrane region" description="Helical" evidence="13">
    <location>
        <begin position="107"/>
        <end position="128"/>
    </location>
</feature>
<evidence type="ECO:0000256" key="2">
    <source>
        <dbReference type="ARBA" id="ARBA00004141"/>
    </source>
</evidence>
<dbReference type="EMBL" id="BMGD01000003">
    <property type="protein sequence ID" value="GGB63533.1"/>
    <property type="molecule type" value="Genomic_DNA"/>
</dbReference>
<dbReference type="InterPro" id="IPR025201">
    <property type="entry name" value="KdpD_TM"/>
</dbReference>
<comment type="catalytic activity">
    <reaction evidence="1">
        <text>ATP + protein L-histidine = ADP + protein N-phospho-L-histidine.</text>
        <dbReference type="EC" id="2.7.13.3"/>
    </reaction>
</comment>
<feature type="transmembrane region" description="Helical" evidence="13">
    <location>
        <begin position="68"/>
        <end position="95"/>
    </location>
</feature>
<evidence type="ECO:0000259" key="14">
    <source>
        <dbReference type="PROSITE" id="PS50109"/>
    </source>
</evidence>
<dbReference type="PRINTS" id="PR00344">
    <property type="entry name" value="BCTRLSENSOR"/>
</dbReference>
<feature type="domain" description="Histidine kinase" evidence="14">
    <location>
        <begin position="156"/>
        <end position="348"/>
    </location>
</feature>
<dbReference type="Pfam" id="PF07568">
    <property type="entry name" value="HisKA_2"/>
    <property type="match status" value="1"/>
</dbReference>
<keyword evidence="8 15" id="KW-0418">Kinase</keyword>
<evidence type="ECO:0000256" key="9">
    <source>
        <dbReference type="ARBA" id="ARBA00022840"/>
    </source>
</evidence>
<dbReference type="InterPro" id="IPR005467">
    <property type="entry name" value="His_kinase_dom"/>
</dbReference>
<evidence type="ECO:0000256" key="8">
    <source>
        <dbReference type="ARBA" id="ARBA00022777"/>
    </source>
</evidence>
<gene>
    <name evidence="15" type="primary">narX</name>
    <name evidence="15" type="ORF">GCM10010833_18170</name>
</gene>
<dbReference type="PANTHER" id="PTHR41523">
    <property type="entry name" value="TWO-COMPONENT SYSTEM SENSOR PROTEIN"/>
    <property type="match status" value="1"/>
</dbReference>
<dbReference type="InterPro" id="IPR004358">
    <property type="entry name" value="Sig_transdc_His_kin-like_C"/>
</dbReference>
<dbReference type="InterPro" id="IPR036890">
    <property type="entry name" value="HATPase_C_sf"/>
</dbReference>
<organism evidence="15 16">
    <name type="scientific">Blastomonas aquatica</name>
    <dbReference type="NCBI Taxonomy" id="1510276"/>
    <lineage>
        <taxon>Bacteria</taxon>
        <taxon>Pseudomonadati</taxon>
        <taxon>Pseudomonadota</taxon>
        <taxon>Alphaproteobacteria</taxon>
        <taxon>Sphingomonadales</taxon>
        <taxon>Sphingomonadaceae</taxon>
        <taxon>Blastomonas</taxon>
    </lineage>
</organism>
<dbReference type="EC" id="2.7.13.3" evidence="3"/>
<sequence length="348" mass="38098">MPEELPPPPLRTWTNMNRLIRAGAKFRHDLYLGYGLAVMSFAAALLLRRELSDILPPGFPYLTFFPAVIVTTFFAGLWPGLLCAVLSGLASWYFFIPPFDSFGIDTASAITLGFYVFIVTVDITLIHLMHSAADELRDEKRVTEALYDQQRTMFQELQHRVANNMAFVAALLHLQKRKVTADPASAGSALDEAQSRIETMSRIHRRLYDPASLDLPVAQYFQEICSDLLQATGARNIVCLVNMPAITLDIARLTTLSLLVTELVTNSLKHAFSDNGGTITLELEQPDSAHLTLTVSDNGRGLPQGEDATNSKGLGTHIVQSLAAQLGGEIKAIANPGSGAAWRVEFAV</sequence>
<protein>
    <recommendedName>
        <fullName evidence="3">histidine kinase</fullName>
        <ecNumber evidence="3">2.7.13.3</ecNumber>
    </recommendedName>
</protein>
<dbReference type="InterPro" id="IPR003594">
    <property type="entry name" value="HATPase_dom"/>
</dbReference>
<comment type="subcellular location">
    <subcellularLocation>
        <location evidence="2">Membrane</location>
        <topology evidence="2">Multi-pass membrane protein</topology>
    </subcellularLocation>
</comment>
<evidence type="ECO:0000256" key="13">
    <source>
        <dbReference type="SAM" id="Phobius"/>
    </source>
</evidence>
<dbReference type="Gene3D" id="3.30.565.10">
    <property type="entry name" value="Histidine kinase-like ATPase, C-terminal domain"/>
    <property type="match status" value="1"/>
</dbReference>
<dbReference type="PANTHER" id="PTHR41523:SF8">
    <property type="entry name" value="ETHYLENE RESPONSE SENSOR PROTEIN"/>
    <property type="match status" value="1"/>
</dbReference>
<evidence type="ECO:0000256" key="7">
    <source>
        <dbReference type="ARBA" id="ARBA00022741"/>
    </source>
</evidence>
<evidence type="ECO:0000256" key="5">
    <source>
        <dbReference type="ARBA" id="ARBA00022679"/>
    </source>
</evidence>
<dbReference type="SMART" id="SM00387">
    <property type="entry name" value="HATPase_c"/>
    <property type="match status" value="1"/>
</dbReference>
<evidence type="ECO:0000313" key="16">
    <source>
        <dbReference type="Proteomes" id="UP000614261"/>
    </source>
</evidence>
<keyword evidence="12 13" id="KW-0472">Membrane</keyword>
<keyword evidence="16" id="KW-1185">Reference proteome</keyword>
<name>A0ABQ1JD73_9SPHN</name>
<feature type="transmembrane region" description="Helical" evidence="13">
    <location>
        <begin position="30"/>
        <end position="47"/>
    </location>
</feature>
<evidence type="ECO:0000256" key="12">
    <source>
        <dbReference type="ARBA" id="ARBA00023136"/>
    </source>
</evidence>
<accession>A0ABQ1JD73</accession>
<evidence type="ECO:0000256" key="6">
    <source>
        <dbReference type="ARBA" id="ARBA00022692"/>
    </source>
</evidence>
<keyword evidence="6 13" id="KW-0812">Transmembrane</keyword>
<dbReference type="Pfam" id="PF13493">
    <property type="entry name" value="DUF4118"/>
    <property type="match status" value="1"/>
</dbReference>
<evidence type="ECO:0000256" key="11">
    <source>
        <dbReference type="ARBA" id="ARBA00023012"/>
    </source>
</evidence>
<keyword evidence="9" id="KW-0067">ATP-binding</keyword>
<dbReference type="GO" id="GO:0016301">
    <property type="term" value="F:kinase activity"/>
    <property type="evidence" value="ECO:0007669"/>
    <property type="project" value="UniProtKB-KW"/>
</dbReference>
<keyword evidence="5" id="KW-0808">Transferase</keyword>
<dbReference type="InterPro" id="IPR038318">
    <property type="entry name" value="KdpD_sf"/>
</dbReference>
<evidence type="ECO:0000256" key="4">
    <source>
        <dbReference type="ARBA" id="ARBA00022553"/>
    </source>
</evidence>
<keyword evidence="11" id="KW-0902">Two-component regulatory system</keyword>
<evidence type="ECO:0000313" key="15">
    <source>
        <dbReference type="EMBL" id="GGB63533.1"/>
    </source>
</evidence>
<keyword evidence="10 13" id="KW-1133">Transmembrane helix</keyword>
<comment type="caution">
    <text evidence="15">The sequence shown here is derived from an EMBL/GenBank/DDBJ whole genome shotgun (WGS) entry which is preliminary data.</text>
</comment>
<dbReference type="SUPFAM" id="SSF55874">
    <property type="entry name" value="ATPase domain of HSP90 chaperone/DNA topoisomerase II/histidine kinase"/>
    <property type="match status" value="1"/>
</dbReference>
<evidence type="ECO:0000256" key="10">
    <source>
        <dbReference type="ARBA" id="ARBA00022989"/>
    </source>
</evidence>
<proteinExistence type="predicted"/>
<keyword evidence="7" id="KW-0547">Nucleotide-binding</keyword>
<evidence type="ECO:0000256" key="3">
    <source>
        <dbReference type="ARBA" id="ARBA00012438"/>
    </source>
</evidence>
<keyword evidence="4" id="KW-0597">Phosphoprotein</keyword>
<dbReference type="Proteomes" id="UP000614261">
    <property type="component" value="Unassembled WGS sequence"/>
</dbReference>
<dbReference type="Gene3D" id="1.20.120.620">
    <property type="entry name" value="Backbone structure of the membrane domain of e. Coli histidine kinase receptor kdpd"/>
    <property type="match status" value="1"/>
</dbReference>